<evidence type="ECO:0000259" key="11">
    <source>
        <dbReference type="SMART" id="SM00891"/>
    </source>
</evidence>
<dbReference type="SUPFAM" id="SSF52980">
    <property type="entry name" value="Restriction endonuclease-like"/>
    <property type="match status" value="1"/>
</dbReference>
<evidence type="ECO:0000256" key="7">
    <source>
        <dbReference type="ARBA" id="ARBA00023125"/>
    </source>
</evidence>
<keyword evidence="9" id="KW-0539">Nucleus</keyword>
<dbReference type="InterPro" id="IPR010994">
    <property type="entry name" value="RuvA_2-like"/>
</dbReference>
<keyword evidence="6" id="KW-0378">Hydrolase</keyword>
<dbReference type="EMBL" id="ML978127">
    <property type="protein sequence ID" value="KAF2098144.1"/>
    <property type="molecule type" value="Genomic_DNA"/>
</dbReference>
<dbReference type="OrthoDB" id="361020at2759"/>
<accession>A0A9P4IC91</accession>
<comment type="similarity">
    <text evidence="2">Belongs to the XPF family.</text>
</comment>
<keyword evidence="13" id="KW-1185">Reference proteome</keyword>
<evidence type="ECO:0000256" key="5">
    <source>
        <dbReference type="ARBA" id="ARBA00022763"/>
    </source>
</evidence>
<dbReference type="SUPFAM" id="SSF47781">
    <property type="entry name" value="RuvA domain 2-like"/>
    <property type="match status" value="1"/>
</dbReference>
<evidence type="ECO:0000256" key="1">
    <source>
        <dbReference type="ARBA" id="ARBA00004123"/>
    </source>
</evidence>
<keyword evidence="5" id="KW-0227">DNA damage</keyword>
<evidence type="ECO:0000256" key="6">
    <source>
        <dbReference type="ARBA" id="ARBA00022801"/>
    </source>
</evidence>
<dbReference type="GO" id="GO:0003684">
    <property type="term" value="F:damaged DNA binding"/>
    <property type="evidence" value="ECO:0007669"/>
    <property type="project" value="TreeGrafter"/>
</dbReference>
<evidence type="ECO:0000256" key="9">
    <source>
        <dbReference type="ARBA" id="ARBA00023242"/>
    </source>
</evidence>
<dbReference type="NCBIfam" id="TIGR00596">
    <property type="entry name" value="rad1"/>
    <property type="match status" value="1"/>
</dbReference>
<feature type="compositionally biased region" description="Acidic residues" evidence="10">
    <location>
        <begin position="444"/>
        <end position="453"/>
    </location>
</feature>
<name>A0A9P4IC91_9PEZI</name>
<dbReference type="GO" id="GO:0000712">
    <property type="term" value="P:resolution of meiotic recombination intermediates"/>
    <property type="evidence" value="ECO:0007669"/>
    <property type="project" value="TreeGrafter"/>
</dbReference>
<dbReference type="SMART" id="SM00891">
    <property type="entry name" value="ERCC4"/>
    <property type="match status" value="1"/>
</dbReference>
<reference evidence="12" key="1">
    <citation type="journal article" date="2020" name="Stud. Mycol.">
        <title>101 Dothideomycetes genomes: a test case for predicting lifestyles and emergence of pathogens.</title>
        <authorList>
            <person name="Haridas S."/>
            <person name="Albert R."/>
            <person name="Binder M."/>
            <person name="Bloem J."/>
            <person name="Labutti K."/>
            <person name="Salamov A."/>
            <person name="Andreopoulos B."/>
            <person name="Baker S."/>
            <person name="Barry K."/>
            <person name="Bills G."/>
            <person name="Bluhm B."/>
            <person name="Cannon C."/>
            <person name="Castanera R."/>
            <person name="Culley D."/>
            <person name="Daum C."/>
            <person name="Ezra D."/>
            <person name="Gonzalez J."/>
            <person name="Henrissat B."/>
            <person name="Kuo A."/>
            <person name="Liang C."/>
            <person name="Lipzen A."/>
            <person name="Lutzoni F."/>
            <person name="Magnuson J."/>
            <person name="Mondo S."/>
            <person name="Nolan M."/>
            <person name="Ohm R."/>
            <person name="Pangilinan J."/>
            <person name="Park H.-J."/>
            <person name="Ramirez L."/>
            <person name="Alfaro M."/>
            <person name="Sun H."/>
            <person name="Tritt A."/>
            <person name="Yoshinaga Y."/>
            <person name="Zwiers L.-H."/>
            <person name="Turgeon B."/>
            <person name="Goodwin S."/>
            <person name="Spatafora J."/>
            <person name="Crous P."/>
            <person name="Grigoriev I."/>
        </authorList>
    </citation>
    <scope>NUCLEOTIDE SEQUENCE</scope>
    <source>
        <strain evidence="12">CBS 133067</strain>
    </source>
</reference>
<keyword evidence="8" id="KW-0234">DNA repair</keyword>
<dbReference type="Gene3D" id="3.40.50.10130">
    <property type="match status" value="1"/>
</dbReference>
<organism evidence="12 13">
    <name type="scientific">Rhizodiscina lignyota</name>
    <dbReference type="NCBI Taxonomy" id="1504668"/>
    <lineage>
        <taxon>Eukaryota</taxon>
        <taxon>Fungi</taxon>
        <taxon>Dikarya</taxon>
        <taxon>Ascomycota</taxon>
        <taxon>Pezizomycotina</taxon>
        <taxon>Dothideomycetes</taxon>
        <taxon>Pleosporomycetidae</taxon>
        <taxon>Aulographales</taxon>
        <taxon>Rhizodiscinaceae</taxon>
        <taxon>Rhizodiscina</taxon>
    </lineage>
</organism>
<dbReference type="GO" id="GO:0000014">
    <property type="term" value="F:single-stranded DNA endodeoxyribonuclease activity"/>
    <property type="evidence" value="ECO:0007669"/>
    <property type="project" value="TreeGrafter"/>
</dbReference>
<dbReference type="Gene3D" id="1.10.150.20">
    <property type="entry name" value="5' to 3' exonuclease, C-terminal subdomain"/>
    <property type="match status" value="1"/>
</dbReference>
<dbReference type="AlphaFoldDB" id="A0A9P4IC91"/>
<dbReference type="InterPro" id="IPR047520">
    <property type="entry name" value="XPF_nuclease"/>
</dbReference>
<evidence type="ECO:0000256" key="8">
    <source>
        <dbReference type="ARBA" id="ARBA00023204"/>
    </source>
</evidence>
<proteinExistence type="inferred from homology"/>
<dbReference type="Proteomes" id="UP000799772">
    <property type="component" value="Unassembled WGS sequence"/>
</dbReference>
<evidence type="ECO:0000256" key="4">
    <source>
        <dbReference type="ARBA" id="ARBA00022759"/>
    </source>
</evidence>
<dbReference type="PANTHER" id="PTHR10150">
    <property type="entry name" value="DNA REPAIR ENDONUCLEASE XPF"/>
    <property type="match status" value="1"/>
</dbReference>
<dbReference type="GO" id="GO:0003697">
    <property type="term" value="F:single-stranded DNA binding"/>
    <property type="evidence" value="ECO:0007669"/>
    <property type="project" value="InterPro"/>
</dbReference>
<sequence length="943" mass="106144">MPSNESAPVKLSLPLEYQREIFNELRSEDELLIIARGVGLLRIITNLLHSYDAAGNNLIIVLGADERENGWIGEALAEHAAVSGATKAKGLSLVNTDAMSVETRGKMYSQGGIFSITSQILVVDMLAGLMDPASITGIVALHAERIIATSTEAFILRIYRQKNKNGFLKAFSDNPEPLCTGFSPLATIMRNLFLRKPSIYPRFHVTINESLEGKRKAEVIEFTVDMSESMTTIQNAVLGCIQMSISELKKGNTGLDMEEWTPESALQKNFDTIVRRQLDPIWHRLSFRTKRVAQDLTLLRNILHNLLTLDAVKFLQYLDTVHAAAKAPSNSRFGVDTTWLLLPEAEQMFSTAKRRVYTGKITTDATGRAVEDMSVLRPVLEELPKWKILAEILDEIEREVYFHPHIQDDSNGTILIMCGDNATCQQLREFLRTMHLEAQNAEGTNEEDDEEDEWPSRNSGPSGAFMMRQRLRNYVNWRVGFSKVRDSLFSENQKAPDESKDGRNSPATRGRGPPNKRRRVRASSSVASGLSRNGTFHTAGDRDGHIASLLADLQPSDMDGAQAGEIGADPLNDMDDYYELYDMNDLLLIHPYDGDMNEHLLEEVKPRYVIMYEPDVTFVRQLEVYRSSHFDRKVRVYFMYYGGSVEEQRFLTVMRREKDAFTKLIKERASMAITLDTAHIATAEESFLRTINTRIAGGGRVAATQVPPRVVVDLREFRSSLPSLLHGRSVQVVPCLLTVGDYVLTPDICIERKSVSDLISSLNSGRLYNQAETMLQHYKSPMLLIEFSQNKSFTLEPFADLTNSASTAAREAMLSAPDLQGKLVMLTLAFPRLRIIWSSDPYQTAQIFEELKKLQEEPNPIKAVQTGLEDGDDADGQKVFNQTTLDMLREVPGITEKNMSRITLEVENMRDLANMDEQDIEPLVGKAVARQIRHFFDKNVADE</sequence>
<feature type="region of interest" description="Disordered" evidence="10">
    <location>
        <begin position="440"/>
        <end position="463"/>
    </location>
</feature>
<gene>
    <name evidence="12" type="ORF">NA57DRAFT_76938</name>
</gene>
<dbReference type="PANTHER" id="PTHR10150:SF0">
    <property type="entry name" value="DNA REPAIR ENDONUCLEASE XPF"/>
    <property type="match status" value="1"/>
</dbReference>
<feature type="compositionally biased region" description="Basic and acidic residues" evidence="10">
    <location>
        <begin position="490"/>
        <end position="503"/>
    </location>
</feature>
<dbReference type="GO" id="GO:0000736">
    <property type="term" value="P:double-strand break repair via single-strand annealing, removal of nonhomologous ends"/>
    <property type="evidence" value="ECO:0007669"/>
    <property type="project" value="TreeGrafter"/>
</dbReference>
<dbReference type="GO" id="GO:1901255">
    <property type="term" value="P:nucleotide-excision repair involved in interstrand cross-link repair"/>
    <property type="evidence" value="ECO:0007669"/>
    <property type="project" value="TreeGrafter"/>
</dbReference>
<comment type="subcellular location">
    <subcellularLocation>
        <location evidence="1">Nucleus</location>
    </subcellularLocation>
</comment>
<dbReference type="InterPro" id="IPR006166">
    <property type="entry name" value="ERCC4_domain"/>
</dbReference>
<comment type="caution">
    <text evidence="12">The sequence shown here is derived from an EMBL/GenBank/DDBJ whole genome shotgun (WGS) entry which is preliminary data.</text>
</comment>
<dbReference type="GO" id="GO:0000724">
    <property type="term" value="P:double-strand break repair via homologous recombination"/>
    <property type="evidence" value="ECO:0007669"/>
    <property type="project" value="TreeGrafter"/>
</dbReference>
<dbReference type="FunFam" id="3.40.50.10130:FF:000002">
    <property type="entry name" value="DNA repair endonuclease XPF"/>
    <property type="match status" value="1"/>
</dbReference>
<dbReference type="InterPro" id="IPR006167">
    <property type="entry name" value="XPF"/>
</dbReference>
<keyword evidence="3" id="KW-0540">Nuclease</keyword>
<dbReference type="GO" id="GO:0000110">
    <property type="term" value="C:nucleotide-excision repair factor 1 complex"/>
    <property type="evidence" value="ECO:0007669"/>
    <property type="project" value="TreeGrafter"/>
</dbReference>
<evidence type="ECO:0000256" key="2">
    <source>
        <dbReference type="ARBA" id="ARBA00010015"/>
    </source>
</evidence>
<dbReference type="InterPro" id="IPR011335">
    <property type="entry name" value="Restrct_endonuc-II-like"/>
</dbReference>
<keyword evidence="4 12" id="KW-0255">Endonuclease</keyword>
<dbReference type="CDD" id="cd20078">
    <property type="entry name" value="XPF_nuclease_XPF_euk"/>
    <property type="match status" value="1"/>
</dbReference>
<evidence type="ECO:0000256" key="10">
    <source>
        <dbReference type="SAM" id="MobiDB-lite"/>
    </source>
</evidence>
<evidence type="ECO:0000313" key="13">
    <source>
        <dbReference type="Proteomes" id="UP000799772"/>
    </source>
</evidence>
<keyword evidence="7" id="KW-0238">DNA-binding</keyword>
<evidence type="ECO:0000256" key="3">
    <source>
        <dbReference type="ARBA" id="ARBA00022722"/>
    </source>
</evidence>
<feature type="domain" description="ERCC4" evidence="11">
    <location>
        <begin position="709"/>
        <end position="789"/>
    </location>
</feature>
<evidence type="ECO:0000313" key="12">
    <source>
        <dbReference type="EMBL" id="KAF2098144.1"/>
    </source>
</evidence>
<dbReference type="Pfam" id="PF02732">
    <property type="entry name" value="ERCC4"/>
    <property type="match status" value="1"/>
</dbReference>
<protein>
    <submittedName>
        <fullName evidence="12">DNA repair endonuclease XPF</fullName>
    </submittedName>
</protein>
<feature type="region of interest" description="Disordered" evidence="10">
    <location>
        <begin position="490"/>
        <end position="541"/>
    </location>
</feature>